<dbReference type="PANTHER" id="PTHR37984:SF5">
    <property type="entry name" value="PROTEIN NYNRIN-LIKE"/>
    <property type="match status" value="1"/>
</dbReference>
<dbReference type="InterPro" id="IPR050951">
    <property type="entry name" value="Retrovirus_Pol_polyprotein"/>
</dbReference>
<reference evidence="2" key="1">
    <citation type="submission" date="2016-11" db="UniProtKB">
        <authorList>
            <consortium name="WormBaseParasite"/>
        </authorList>
    </citation>
    <scope>IDENTIFICATION</scope>
</reference>
<dbReference type="WBParaSite" id="Hba_09013">
    <property type="protein sequence ID" value="Hba_09013"/>
    <property type="gene ID" value="Hba_09013"/>
</dbReference>
<keyword evidence="1" id="KW-1185">Reference proteome</keyword>
<organism evidence="1 2">
    <name type="scientific">Heterorhabditis bacteriophora</name>
    <name type="common">Entomopathogenic nematode worm</name>
    <dbReference type="NCBI Taxonomy" id="37862"/>
    <lineage>
        <taxon>Eukaryota</taxon>
        <taxon>Metazoa</taxon>
        <taxon>Ecdysozoa</taxon>
        <taxon>Nematoda</taxon>
        <taxon>Chromadorea</taxon>
        <taxon>Rhabditida</taxon>
        <taxon>Rhabditina</taxon>
        <taxon>Rhabditomorpha</taxon>
        <taxon>Strongyloidea</taxon>
        <taxon>Heterorhabditidae</taxon>
        <taxon>Heterorhabditis</taxon>
    </lineage>
</organism>
<accession>A0A1I7WV38</accession>
<dbReference type="Gene3D" id="3.30.70.270">
    <property type="match status" value="2"/>
</dbReference>
<dbReference type="Gene3D" id="3.10.10.10">
    <property type="entry name" value="HIV Type 1 Reverse Transcriptase, subunit A, domain 1"/>
    <property type="match status" value="1"/>
</dbReference>
<dbReference type="InterPro" id="IPR043502">
    <property type="entry name" value="DNA/RNA_pol_sf"/>
</dbReference>
<name>A0A1I7WV38_HETBA</name>
<evidence type="ECO:0000313" key="2">
    <source>
        <dbReference type="WBParaSite" id="Hba_09013"/>
    </source>
</evidence>
<dbReference type="CDD" id="cd01647">
    <property type="entry name" value="RT_LTR"/>
    <property type="match status" value="1"/>
</dbReference>
<evidence type="ECO:0000313" key="1">
    <source>
        <dbReference type="Proteomes" id="UP000095283"/>
    </source>
</evidence>
<dbReference type="InterPro" id="IPR043128">
    <property type="entry name" value="Rev_trsase/Diguanyl_cyclase"/>
</dbReference>
<dbReference type="PANTHER" id="PTHR37984">
    <property type="entry name" value="PROTEIN CBG26694"/>
    <property type="match status" value="1"/>
</dbReference>
<sequence length="256" mass="29796">MIASMNIDCGSFCKRTSKFQAVRVDNRETKLNEILKRYGEVFGLELRLFKTAVVTLKFEEEVAPKFYKAKPVAYALKPQLGILEAIDHSDWESSTVVLPKPGRAVRICVDFKGILNPRLDINQYPLQKPEELFHALNGGQRFSNIDLKEAHLQLRLDNESKKYMIINTQKGLFQYQRLPFGIIHLERLEMMLKRLHDYGFRVKKDKYEILKESLEYLGHIVDAEDIRKSPNKMEAIQKMTHPKKLKELQSFLGIIT</sequence>
<dbReference type="Proteomes" id="UP000095283">
    <property type="component" value="Unplaced"/>
</dbReference>
<protein>
    <submittedName>
        <fullName evidence="2">Reverse transcriptase domain-containing protein</fullName>
    </submittedName>
</protein>
<proteinExistence type="predicted"/>
<dbReference type="SUPFAM" id="SSF56672">
    <property type="entry name" value="DNA/RNA polymerases"/>
    <property type="match status" value="1"/>
</dbReference>
<dbReference type="AlphaFoldDB" id="A0A1I7WV38"/>